<sequence>MEGMSRSRRRRYVQQNSGGHLEDRIISFTEANYEDVQPHQDDPMVISVVTVDYKVERVLVDQGSSANKLGLMEEELEACLGTLIGFAGEQVDQQMTHRCYGASLKIRSRRADLEEARTSS</sequence>
<dbReference type="AlphaFoldDB" id="A0A371EGV9"/>
<keyword evidence="2" id="KW-1185">Reference proteome</keyword>
<evidence type="ECO:0000313" key="2">
    <source>
        <dbReference type="Proteomes" id="UP000257109"/>
    </source>
</evidence>
<accession>A0A371EGV9</accession>
<dbReference type="Proteomes" id="UP000257109">
    <property type="component" value="Unassembled WGS sequence"/>
</dbReference>
<protein>
    <submittedName>
        <fullName evidence="1">Uncharacterized protein</fullName>
    </submittedName>
</protein>
<gene>
    <name evidence="1" type="ORF">CR513_56079</name>
</gene>
<feature type="non-terminal residue" evidence="1">
    <location>
        <position position="1"/>
    </location>
</feature>
<comment type="caution">
    <text evidence="1">The sequence shown here is derived from an EMBL/GenBank/DDBJ whole genome shotgun (WGS) entry which is preliminary data.</text>
</comment>
<organism evidence="1 2">
    <name type="scientific">Mucuna pruriens</name>
    <name type="common">Velvet bean</name>
    <name type="synonym">Dolichos pruriens</name>
    <dbReference type="NCBI Taxonomy" id="157652"/>
    <lineage>
        <taxon>Eukaryota</taxon>
        <taxon>Viridiplantae</taxon>
        <taxon>Streptophyta</taxon>
        <taxon>Embryophyta</taxon>
        <taxon>Tracheophyta</taxon>
        <taxon>Spermatophyta</taxon>
        <taxon>Magnoliopsida</taxon>
        <taxon>eudicotyledons</taxon>
        <taxon>Gunneridae</taxon>
        <taxon>Pentapetalae</taxon>
        <taxon>rosids</taxon>
        <taxon>fabids</taxon>
        <taxon>Fabales</taxon>
        <taxon>Fabaceae</taxon>
        <taxon>Papilionoideae</taxon>
        <taxon>50 kb inversion clade</taxon>
        <taxon>NPAAA clade</taxon>
        <taxon>indigoferoid/millettioid clade</taxon>
        <taxon>Phaseoleae</taxon>
        <taxon>Mucuna</taxon>
    </lineage>
</organism>
<reference evidence="1" key="1">
    <citation type="submission" date="2018-05" db="EMBL/GenBank/DDBJ databases">
        <title>Draft genome of Mucuna pruriens seed.</title>
        <authorList>
            <person name="Nnadi N.E."/>
            <person name="Vos R."/>
            <person name="Hasami M.H."/>
            <person name="Devisetty U.K."/>
            <person name="Aguiy J.C."/>
        </authorList>
    </citation>
    <scope>NUCLEOTIDE SEQUENCE [LARGE SCALE GENOMIC DNA]</scope>
    <source>
        <strain evidence="1">JCA_2017</strain>
    </source>
</reference>
<name>A0A371EGV9_MUCPR</name>
<evidence type="ECO:0000313" key="1">
    <source>
        <dbReference type="EMBL" id="RDX65277.1"/>
    </source>
</evidence>
<dbReference type="OrthoDB" id="1112546at2759"/>
<dbReference type="EMBL" id="QJKJ01013996">
    <property type="protein sequence ID" value="RDX65277.1"/>
    <property type="molecule type" value="Genomic_DNA"/>
</dbReference>
<proteinExistence type="predicted"/>